<dbReference type="GO" id="GO:0046872">
    <property type="term" value="F:metal ion binding"/>
    <property type="evidence" value="ECO:0007669"/>
    <property type="project" value="UniProtKB-KW"/>
</dbReference>
<dbReference type="FunFam" id="3.90.1640.10:FF:000001">
    <property type="entry name" value="Probable manganese-dependent inorganic pyrophosphatase"/>
    <property type="match status" value="1"/>
</dbReference>
<dbReference type="Pfam" id="PF02833">
    <property type="entry name" value="DHHA2"/>
    <property type="match status" value="1"/>
</dbReference>
<reference evidence="9" key="1">
    <citation type="submission" date="2022-07" db="EMBL/GenBank/DDBJ databases">
        <authorList>
            <person name="Kouya T."/>
            <person name="Ishiyama Y."/>
        </authorList>
    </citation>
    <scope>NUCLEOTIDE SEQUENCE</scope>
    <source>
        <strain evidence="9">WR16-4</strain>
    </source>
</reference>
<dbReference type="SMART" id="SM01131">
    <property type="entry name" value="DHHA2"/>
    <property type="match status" value="1"/>
</dbReference>
<keyword evidence="10" id="KW-1185">Reference proteome</keyword>
<keyword evidence="3" id="KW-0479">Metal-binding</keyword>
<reference evidence="9" key="2">
    <citation type="journal article" date="2023" name="PLoS ONE">
        <title>Philodulcilactobacillus myokoensis gen. nov., sp. nov., a fructophilic, acidophilic, and agar-phobic lactic acid bacterium isolated from fermented vegetable extracts.</title>
        <authorList>
            <person name="Kouya T."/>
            <person name="Ishiyama Y."/>
            <person name="Ohashi S."/>
            <person name="Kumakubo R."/>
            <person name="Yamazaki T."/>
            <person name="Otaki T."/>
        </authorList>
    </citation>
    <scope>NUCLEOTIDE SEQUENCE</scope>
    <source>
        <strain evidence="9">WR16-4</strain>
    </source>
</reference>
<name>A0A9W6B142_9LACO</name>
<keyword evidence="5" id="KW-0464">Manganese</keyword>
<dbReference type="PANTHER" id="PTHR12112">
    <property type="entry name" value="BNIP - RELATED"/>
    <property type="match status" value="1"/>
</dbReference>
<evidence type="ECO:0000313" key="9">
    <source>
        <dbReference type="EMBL" id="GLB46856.1"/>
    </source>
</evidence>
<dbReference type="Gene3D" id="3.10.310.20">
    <property type="entry name" value="DHHA2 domain"/>
    <property type="match status" value="1"/>
</dbReference>
<proteinExistence type="predicted"/>
<dbReference type="GO" id="GO:0004427">
    <property type="term" value="F:inorganic diphosphate phosphatase activity"/>
    <property type="evidence" value="ECO:0007669"/>
    <property type="project" value="UniProtKB-EC"/>
</dbReference>
<dbReference type="PANTHER" id="PTHR12112:SF22">
    <property type="entry name" value="MANGANESE-DEPENDENT INORGANIC PYROPHOSPHATASE-RELATED"/>
    <property type="match status" value="1"/>
</dbReference>
<keyword evidence="4" id="KW-0378">Hydrolase</keyword>
<evidence type="ECO:0000256" key="1">
    <source>
        <dbReference type="ARBA" id="ARBA00001936"/>
    </source>
</evidence>
<dbReference type="InterPro" id="IPR038222">
    <property type="entry name" value="DHHA2_dom_sf"/>
</dbReference>
<feature type="domain" description="DHHA2" evidence="8">
    <location>
        <begin position="183"/>
        <end position="310"/>
    </location>
</feature>
<evidence type="ECO:0000256" key="2">
    <source>
        <dbReference type="ARBA" id="ARBA00012146"/>
    </source>
</evidence>
<organism evidence="9 10">
    <name type="scientific">Philodulcilactobacillus myokoensis</name>
    <dbReference type="NCBI Taxonomy" id="2929573"/>
    <lineage>
        <taxon>Bacteria</taxon>
        <taxon>Bacillati</taxon>
        <taxon>Bacillota</taxon>
        <taxon>Bacilli</taxon>
        <taxon>Lactobacillales</taxon>
        <taxon>Lactobacillaceae</taxon>
        <taxon>Philodulcilactobacillus</taxon>
    </lineage>
</organism>
<dbReference type="Gene3D" id="3.90.1640.10">
    <property type="entry name" value="inorganic pyrophosphatase (n-terminal core)"/>
    <property type="match status" value="1"/>
</dbReference>
<sequence>MSKDKQFVFGHQNPDTDAIASAISYSYLENKRGENTEAVALGKPNDETQFALDYFGVKAPRVIKSALPEVNKVMLVDHNESQQSVSDIDKVTVTHVVDHHRVNFSKPQPMYYTAKPWGCCCSIIKSLFDKYGVEVPKKIAGMMMSAIISDTLLLKSPTTTPFDKKIIKDLAKIAGVDDIHAYGIKELKAGTNVDDKDAKTLIDTDAKSYTLGGKSIRIAQINVVDLNDITKRKAEVKQAMADENKSEGYDLFLGMVTDVLNSDSDLIAVGDPKLAVEQAFNGKLDADGMMKAPGVVSRKKQVVPPLTKALGKK</sequence>
<dbReference type="RefSeq" id="WP_286136318.1">
    <property type="nucleotide sequence ID" value="NZ_BRPL01000002.1"/>
</dbReference>
<evidence type="ECO:0000256" key="3">
    <source>
        <dbReference type="ARBA" id="ARBA00022723"/>
    </source>
</evidence>
<dbReference type="AlphaFoldDB" id="A0A9W6B142"/>
<comment type="catalytic activity">
    <reaction evidence="7">
        <text>diphosphate + H2O = 2 phosphate + H(+)</text>
        <dbReference type="Rhea" id="RHEA:24576"/>
        <dbReference type="ChEBI" id="CHEBI:15377"/>
        <dbReference type="ChEBI" id="CHEBI:15378"/>
        <dbReference type="ChEBI" id="CHEBI:33019"/>
        <dbReference type="ChEBI" id="CHEBI:43474"/>
        <dbReference type="EC" id="3.6.1.1"/>
    </reaction>
</comment>
<dbReference type="EC" id="3.6.1.1" evidence="2"/>
<comment type="caution">
    <text evidence="9">The sequence shown here is derived from an EMBL/GenBank/DDBJ whole genome shotgun (WGS) entry which is preliminary data.</text>
</comment>
<evidence type="ECO:0000259" key="8">
    <source>
        <dbReference type="SMART" id="SM01131"/>
    </source>
</evidence>
<dbReference type="GO" id="GO:0005737">
    <property type="term" value="C:cytoplasm"/>
    <property type="evidence" value="ECO:0007669"/>
    <property type="project" value="InterPro"/>
</dbReference>
<dbReference type="InterPro" id="IPR001667">
    <property type="entry name" value="DDH_dom"/>
</dbReference>
<evidence type="ECO:0000313" key="10">
    <source>
        <dbReference type="Proteomes" id="UP001144204"/>
    </source>
</evidence>
<evidence type="ECO:0000256" key="7">
    <source>
        <dbReference type="ARBA" id="ARBA00047820"/>
    </source>
</evidence>
<dbReference type="EMBL" id="BRPL01000002">
    <property type="protein sequence ID" value="GLB46856.1"/>
    <property type="molecule type" value="Genomic_DNA"/>
</dbReference>
<evidence type="ECO:0000256" key="6">
    <source>
        <dbReference type="ARBA" id="ARBA00032535"/>
    </source>
</evidence>
<dbReference type="Proteomes" id="UP001144204">
    <property type="component" value="Unassembled WGS sequence"/>
</dbReference>
<evidence type="ECO:0000256" key="5">
    <source>
        <dbReference type="ARBA" id="ARBA00023211"/>
    </source>
</evidence>
<accession>A0A9W6B142</accession>
<gene>
    <name evidence="9" type="primary">ppaC</name>
    <name evidence="9" type="ORF">WR164_08350</name>
</gene>
<protein>
    <recommendedName>
        <fullName evidence="2">inorganic diphosphatase</fullName>
        <ecNumber evidence="2">3.6.1.1</ecNumber>
    </recommendedName>
    <alternativeName>
        <fullName evidence="6">Pyrophosphate phospho-hydrolase</fullName>
    </alternativeName>
</protein>
<evidence type="ECO:0000256" key="4">
    <source>
        <dbReference type="ARBA" id="ARBA00022801"/>
    </source>
</evidence>
<dbReference type="InterPro" id="IPR004097">
    <property type="entry name" value="DHHA2"/>
</dbReference>
<dbReference type="SUPFAM" id="SSF64182">
    <property type="entry name" value="DHH phosphoesterases"/>
    <property type="match status" value="1"/>
</dbReference>
<dbReference type="Pfam" id="PF01368">
    <property type="entry name" value="DHH"/>
    <property type="match status" value="1"/>
</dbReference>
<dbReference type="InterPro" id="IPR038763">
    <property type="entry name" value="DHH_sf"/>
</dbReference>
<comment type="cofactor">
    <cofactor evidence="1">
        <name>Mn(2+)</name>
        <dbReference type="ChEBI" id="CHEBI:29035"/>
    </cofactor>
</comment>
<dbReference type="NCBIfam" id="NF003877">
    <property type="entry name" value="PRK05427.1"/>
    <property type="match status" value="1"/>
</dbReference>